<dbReference type="EMBL" id="JAHHUM010001739">
    <property type="protein sequence ID" value="KAK5609654.1"/>
    <property type="molecule type" value="Genomic_DNA"/>
</dbReference>
<evidence type="ECO:0000256" key="7">
    <source>
        <dbReference type="ARBA" id="ARBA00023015"/>
    </source>
</evidence>
<dbReference type="Pfam" id="PF02864">
    <property type="entry name" value="STAT_bind"/>
    <property type="match status" value="1"/>
</dbReference>
<evidence type="ECO:0000256" key="2">
    <source>
        <dbReference type="ARBA" id="ARBA00004496"/>
    </source>
</evidence>
<dbReference type="SUPFAM" id="SSF48092">
    <property type="entry name" value="Transcription factor STAT-4 N-domain"/>
    <property type="match status" value="1"/>
</dbReference>
<keyword evidence="5 13" id="KW-0597">Phosphoprotein</keyword>
<keyword evidence="10 13" id="KW-0804">Transcription</keyword>
<reference evidence="16 17" key="1">
    <citation type="submission" date="2021-06" db="EMBL/GenBank/DDBJ databases">
        <authorList>
            <person name="Palmer J.M."/>
        </authorList>
    </citation>
    <scope>NUCLEOTIDE SEQUENCE [LARGE SCALE GENOMIC DNA]</scope>
    <source>
        <strain evidence="16 17">MEX-2019</strain>
        <tissue evidence="16">Muscle</tissue>
    </source>
</reference>
<dbReference type="InterPro" id="IPR013800">
    <property type="entry name" value="STAT_TF_alpha"/>
</dbReference>
<comment type="similarity">
    <text evidence="3 13">Belongs to the transcription factor STAT family.</text>
</comment>
<keyword evidence="7 13" id="KW-0805">Transcription regulation</keyword>
<sequence length="895" mass="101848">MQQSSPLHCCTSVHQLGVPHLQAPERSSVEHSLGILDMDPMARMLRLLIRGVWLMPPLLLAGSQSLLLAASKHSLPLGNLWVARLPFGLLFCFWPSLQGPLQPPSSGGYFVHGLMGRVVPAFEGGNCLIMAQWKEMTFLLNIMDDQTINSLYPPSNFPIEFRHYLAAWIEEQSWEEFSLENVEQGIQAQTLINQIIHLLQIAAHESVNSIVERMKLLQLRRNLSNQPPLEFAVMIKDVLRKEKIIISEKRKLDSLQPKVNSDEEDIEKLTNKVALILENRKKVHQLEEEFNWEKQNYECMQGPYQQNQSDMKDREMKAVLNKIETHDFERHRLSMERKQLLRDSVEHLKKSQDNFLSALNAWRWEQHKSIIGYPFSDDLNPLQFWSEQLLMVNSSLRQELTLIHEPLIDIEEVLKALLRVLIESCFVVELQPPQVIKTQSKFSATVRYLLGETLIPGQAVTVKAQIINELQARSMGPALGENVGELINNSAIMDKNTTTKITHATFRNMSIKKIKRADRKGAESVTEEKFALLFSTNISITGCETPFRIQIISQPVVIIVHGSQDNNAVATIIWDCAFAEPDRVPFVVPDRVLWQMMVETLNVKFRSEVQTNHELDAYNKHFLAQKIFDMPGYTDDFSHMMVTWCQFNKEVLMGRSFTFWQWFDGAMDLTKKHLRPYWSEGLIFGFIGKQHVHLILKESPCGTFLLRFSDSEIGGITIAYVAYENGMPVIQNIQPFNKKDLEIRCLGDRIRDIDEILYLYPNLPKHDAFKKYYSGRQQPTSSGYIPVTLQTKVGSELSVLNVDGNTFPASLSPDNLADLNTLPIVPSDISDMDNDSMDQFHEALGALQIPDNEEPSNPPVFPLHKALGASFSGKSSSNPPPLGRGEVRMGGGEIR</sequence>
<dbReference type="SUPFAM" id="SSF55550">
    <property type="entry name" value="SH2 domain"/>
    <property type="match status" value="1"/>
</dbReference>
<evidence type="ECO:0000256" key="1">
    <source>
        <dbReference type="ARBA" id="ARBA00004123"/>
    </source>
</evidence>
<keyword evidence="8 13" id="KW-0238">DNA-binding</keyword>
<dbReference type="Gene3D" id="1.10.238.10">
    <property type="entry name" value="EF-hand"/>
    <property type="match status" value="1"/>
</dbReference>
<comment type="subcellular location">
    <subcellularLocation>
        <location evidence="2 13">Cytoplasm</location>
    </subcellularLocation>
    <subcellularLocation>
        <location evidence="1 13">Nucleus</location>
    </subcellularLocation>
</comment>
<evidence type="ECO:0000313" key="16">
    <source>
        <dbReference type="EMBL" id="KAK5609654.1"/>
    </source>
</evidence>
<evidence type="ECO:0000256" key="8">
    <source>
        <dbReference type="ARBA" id="ARBA00023125"/>
    </source>
</evidence>
<dbReference type="Gene3D" id="1.10.532.10">
    <property type="entry name" value="STAT transcription factor, N-terminal domain"/>
    <property type="match status" value="1"/>
</dbReference>
<evidence type="ECO:0000256" key="3">
    <source>
        <dbReference type="ARBA" id="ARBA00005586"/>
    </source>
</evidence>
<dbReference type="FunFam" id="3.30.505.10:FF:000126">
    <property type="entry name" value="Signal transducer and activator of transcription"/>
    <property type="match status" value="1"/>
</dbReference>
<dbReference type="InterPro" id="IPR000980">
    <property type="entry name" value="SH2"/>
</dbReference>
<gene>
    <name evidence="16" type="ORF">CRENBAI_000854</name>
</gene>
<dbReference type="GO" id="GO:0001228">
    <property type="term" value="F:DNA-binding transcription activator activity, RNA polymerase II-specific"/>
    <property type="evidence" value="ECO:0007669"/>
    <property type="project" value="UniProtKB-ARBA"/>
</dbReference>
<dbReference type="Pfam" id="PF00017">
    <property type="entry name" value="SH2"/>
    <property type="match status" value="1"/>
</dbReference>
<dbReference type="InterPro" id="IPR015988">
    <property type="entry name" value="STAT_TF_CC"/>
</dbReference>
<dbReference type="Gene3D" id="3.30.505.10">
    <property type="entry name" value="SH2 domain"/>
    <property type="match status" value="1"/>
</dbReference>
<evidence type="ECO:0000256" key="9">
    <source>
        <dbReference type="ARBA" id="ARBA00023159"/>
    </source>
</evidence>
<feature type="domain" description="SH2" evidence="15">
    <location>
        <begin position="678"/>
        <end position="773"/>
    </location>
</feature>
<dbReference type="PROSITE" id="PS50001">
    <property type="entry name" value="SH2"/>
    <property type="match status" value="1"/>
</dbReference>
<dbReference type="InterPro" id="IPR048988">
    <property type="entry name" value="STAT_linker"/>
</dbReference>
<evidence type="ECO:0000256" key="14">
    <source>
        <dbReference type="SAM" id="MobiDB-lite"/>
    </source>
</evidence>
<keyword evidence="11 13" id="KW-0539">Nucleus</keyword>
<dbReference type="InterPro" id="IPR013799">
    <property type="entry name" value="STAT_TF_prot_interaction"/>
</dbReference>
<dbReference type="GO" id="GO:0005737">
    <property type="term" value="C:cytoplasm"/>
    <property type="evidence" value="ECO:0007669"/>
    <property type="project" value="UniProtKB-SubCell"/>
</dbReference>
<dbReference type="InterPro" id="IPR036860">
    <property type="entry name" value="SH2_dom_sf"/>
</dbReference>
<evidence type="ECO:0000256" key="13">
    <source>
        <dbReference type="RuleBase" id="RU046415"/>
    </source>
</evidence>
<dbReference type="FunFam" id="2.60.40.630:FF:000003">
    <property type="entry name" value="Signal transducer and transcription activator 6"/>
    <property type="match status" value="1"/>
</dbReference>
<dbReference type="GO" id="GO:0005634">
    <property type="term" value="C:nucleus"/>
    <property type="evidence" value="ECO:0007669"/>
    <property type="project" value="UniProtKB-SubCell"/>
</dbReference>
<dbReference type="Gene3D" id="2.60.40.630">
    <property type="entry name" value="STAT transcription factor, DNA-binding domain"/>
    <property type="match status" value="1"/>
</dbReference>
<dbReference type="GO" id="GO:0000977">
    <property type="term" value="F:RNA polymerase II transcription regulatory region sequence-specific DNA binding"/>
    <property type="evidence" value="ECO:0007669"/>
    <property type="project" value="UniProtKB-ARBA"/>
</dbReference>
<proteinExistence type="inferred from homology"/>
<accession>A0AAV9RLF2</accession>
<dbReference type="GO" id="GO:0007166">
    <property type="term" value="P:cell surface receptor signaling pathway"/>
    <property type="evidence" value="ECO:0007669"/>
    <property type="project" value="UniProtKB-ARBA"/>
</dbReference>
<evidence type="ECO:0000256" key="12">
    <source>
        <dbReference type="PROSITE-ProRule" id="PRU00191"/>
    </source>
</evidence>
<evidence type="ECO:0000256" key="6">
    <source>
        <dbReference type="ARBA" id="ARBA00022999"/>
    </source>
</evidence>
<evidence type="ECO:0000313" key="17">
    <source>
        <dbReference type="Proteomes" id="UP001311232"/>
    </source>
</evidence>
<organism evidence="16 17">
    <name type="scientific">Crenichthys baileyi</name>
    <name type="common">White River springfish</name>
    <dbReference type="NCBI Taxonomy" id="28760"/>
    <lineage>
        <taxon>Eukaryota</taxon>
        <taxon>Metazoa</taxon>
        <taxon>Chordata</taxon>
        <taxon>Craniata</taxon>
        <taxon>Vertebrata</taxon>
        <taxon>Euteleostomi</taxon>
        <taxon>Actinopterygii</taxon>
        <taxon>Neopterygii</taxon>
        <taxon>Teleostei</taxon>
        <taxon>Neoteleostei</taxon>
        <taxon>Acanthomorphata</taxon>
        <taxon>Ovalentaria</taxon>
        <taxon>Atherinomorphae</taxon>
        <taxon>Cyprinodontiformes</taxon>
        <taxon>Goodeidae</taxon>
        <taxon>Crenichthys</taxon>
    </lineage>
</organism>
<dbReference type="InterPro" id="IPR036535">
    <property type="entry name" value="STAT_N_sf"/>
</dbReference>
<protein>
    <recommendedName>
        <fullName evidence="13">Signal transducer and activator of transcription</fullName>
    </recommendedName>
</protein>
<keyword evidence="4 13" id="KW-0963">Cytoplasm</keyword>
<keyword evidence="6 12" id="KW-0727">SH2 domain</keyword>
<keyword evidence="9 13" id="KW-0010">Activator</keyword>
<dbReference type="InterPro" id="IPR012345">
    <property type="entry name" value="STAT_TF_DNA-bd_N"/>
</dbReference>
<feature type="region of interest" description="Disordered" evidence="14">
    <location>
        <begin position="849"/>
        <end position="895"/>
    </location>
</feature>
<dbReference type="Pfam" id="PF01017">
    <property type="entry name" value="STAT_alpha"/>
    <property type="match status" value="1"/>
</dbReference>
<evidence type="ECO:0000256" key="4">
    <source>
        <dbReference type="ARBA" id="ARBA00022490"/>
    </source>
</evidence>
<dbReference type="PANTHER" id="PTHR11801">
    <property type="entry name" value="SIGNAL TRANSDUCER AND ACTIVATOR OF TRANSCRIPTION"/>
    <property type="match status" value="1"/>
</dbReference>
<dbReference type="Gene3D" id="1.20.1050.20">
    <property type="entry name" value="STAT transcription factor, all-alpha domain"/>
    <property type="match status" value="1"/>
</dbReference>
<dbReference type="SUPFAM" id="SSF47655">
    <property type="entry name" value="STAT"/>
    <property type="match status" value="1"/>
</dbReference>
<dbReference type="Proteomes" id="UP001311232">
    <property type="component" value="Unassembled WGS sequence"/>
</dbReference>
<dbReference type="SMART" id="SM00964">
    <property type="entry name" value="STAT_int"/>
    <property type="match status" value="1"/>
</dbReference>
<evidence type="ECO:0000256" key="5">
    <source>
        <dbReference type="ARBA" id="ARBA00022553"/>
    </source>
</evidence>
<dbReference type="AlphaFoldDB" id="A0AAV9RLF2"/>
<evidence type="ECO:0000259" key="15">
    <source>
        <dbReference type="PROSITE" id="PS50001"/>
    </source>
</evidence>
<dbReference type="InterPro" id="IPR001217">
    <property type="entry name" value="STAT"/>
</dbReference>
<keyword evidence="17" id="KW-1185">Reference proteome</keyword>
<name>A0AAV9RLF2_9TELE</name>
<dbReference type="Pfam" id="PF21354">
    <property type="entry name" value="STAT_linker"/>
    <property type="match status" value="1"/>
</dbReference>
<dbReference type="FunFam" id="1.10.238.10:FF:000029">
    <property type="entry name" value="Signal transducer and transcription activator 6"/>
    <property type="match status" value="1"/>
</dbReference>
<dbReference type="SUPFAM" id="SSF49417">
    <property type="entry name" value="p53-like transcription factors"/>
    <property type="match status" value="1"/>
</dbReference>
<evidence type="ECO:0000256" key="11">
    <source>
        <dbReference type="ARBA" id="ARBA00023242"/>
    </source>
</evidence>
<dbReference type="InterPro" id="IPR013801">
    <property type="entry name" value="STAT_TF_DNA-bd"/>
</dbReference>
<evidence type="ECO:0000256" key="10">
    <source>
        <dbReference type="ARBA" id="ARBA00023163"/>
    </source>
</evidence>
<dbReference type="Pfam" id="PF02865">
    <property type="entry name" value="STAT_int"/>
    <property type="match status" value="1"/>
</dbReference>
<comment type="caution">
    <text evidence="16">The sequence shown here is derived from an EMBL/GenBank/DDBJ whole genome shotgun (WGS) entry which is preliminary data.</text>
</comment>
<dbReference type="InterPro" id="IPR008967">
    <property type="entry name" value="p53-like_TF_DNA-bd_sf"/>
</dbReference>